<dbReference type="InterPro" id="IPR007313">
    <property type="entry name" value="FxsA"/>
</dbReference>
<evidence type="ECO:0000313" key="2">
    <source>
        <dbReference type="EMBL" id="MBC9131714.1"/>
    </source>
</evidence>
<dbReference type="EMBL" id="JABURY010000019">
    <property type="protein sequence ID" value="MBC9131714.1"/>
    <property type="molecule type" value="Genomic_DNA"/>
</dbReference>
<dbReference type="PANTHER" id="PTHR35335:SF1">
    <property type="entry name" value="UPF0716 PROTEIN FXSA"/>
    <property type="match status" value="1"/>
</dbReference>
<proteinExistence type="predicted"/>
<dbReference type="NCBIfam" id="NF008528">
    <property type="entry name" value="PRK11463.1-2"/>
    <property type="match status" value="1"/>
</dbReference>
<keyword evidence="3" id="KW-1185">Reference proteome</keyword>
<accession>A0ABR7QZR7</accession>
<keyword evidence="1" id="KW-0812">Transmembrane</keyword>
<evidence type="ECO:0000256" key="1">
    <source>
        <dbReference type="SAM" id="Phobius"/>
    </source>
</evidence>
<keyword evidence="1" id="KW-0472">Membrane</keyword>
<evidence type="ECO:0000313" key="3">
    <source>
        <dbReference type="Proteomes" id="UP000651208"/>
    </source>
</evidence>
<dbReference type="Proteomes" id="UP000651208">
    <property type="component" value="Unassembled WGS sequence"/>
</dbReference>
<reference evidence="2 3" key="1">
    <citation type="submission" date="2020-06" db="EMBL/GenBank/DDBJ databases">
        <title>Frischella cerana isolated from Apis cerana gut homogenate.</title>
        <authorList>
            <person name="Wolter L.A."/>
            <person name="Suenami S."/>
            <person name="Miyazaki R."/>
        </authorList>
    </citation>
    <scope>NUCLEOTIDE SEQUENCE [LARGE SCALE GENOMIC DNA]</scope>
    <source>
        <strain evidence="2 3">Ac13</strain>
    </source>
</reference>
<protein>
    <submittedName>
        <fullName evidence="2">FxsA family protein</fullName>
    </submittedName>
</protein>
<comment type="caution">
    <text evidence="2">The sequence shown here is derived from an EMBL/GenBank/DDBJ whole genome shotgun (WGS) entry which is preliminary data.</text>
</comment>
<dbReference type="PANTHER" id="PTHR35335">
    <property type="entry name" value="UPF0716 PROTEIN FXSA"/>
    <property type="match status" value="1"/>
</dbReference>
<organism evidence="2 3">
    <name type="scientific">Frischella japonica</name>
    <dbReference type="NCBI Taxonomy" id="2741544"/>
    <lineage>
        <taxon>Bacteria</taxon>
        <taxon>Pseudomonadati</taxon>
        <taxon>Pseudomonadota</taxon>
        <taxon>Gammaproteobacteria</taxon>
        <taxon>Orbales</taxon>
        <taxon>Orbaceae</taxon>
        <taxon>Frischella</taxon>
    </lineage>
</organism>
<keyword evidence="1" id="KW-1133">Transmembrane helix</keyword>
<name>A0ABR7QZR7_9GAMM</name>
<sequence length="145" mass="16611">MRIFCFFCFFIYLYVEFAIFNAVANTIGVLLTLIAIFATSIFGLSLVKSEGIKNFIQMKNKIVNRENPTNEVIRNISLFIAGFLLLIPGFFTDILGVILLLSPIQRFLFSKIIPKMNIKTYGYEFKASNDAELDIIEGEFKRKND</sequence>
<feature type="transmembrane region" description="Helical" evidence="1">
    <location>
        <begin position="78"/>
        <end position="101"/>
    </location>
</feature>
<gene>
    <name evidence="2" type="ORF">FcAc13_10400</name>
</gene>
<dbReference type="RefSeq" id="WP_187756152.1">
    <property type="nucleotide sequence ID" value="NZ_JABURY010000019.1"/>
</dbReference>
<feature type="transmembrane region" description="Helical" evidence="1">
    <location>
        <begin position="27"/>
        <end position="47"/>
    </location>
</feature>
<dbReference type="Pfam" id="PF04186">
    <property type="entry name" value="FxsA"/>
    <property type="match status" value="1"/>
</dbReference>